<dbReference type="Gene3D" id="3.40.50.980">
    <property type="match status" value="2"/>
</dbReference>
<dbReference type="GO" id="GO:0005829">
    <property type="term" value="C:cytosol"/>
    <property type="evidence" value="ECO:0007669"/>
    <property type="project" value="TreeGrafter"/>
</dbReference>
<reference evidence="5" key="1">
    <citation type="journal article" date="2020" name="Fungal Divers.">
        <title>Resolving the Mortierellaceae phylogeny through synthesis of multi-gene phylogenetics and phylogenomics.</title>
        <authorList>
            <person name="Vandepol N."/>
            <person name="Liber J."/>
            <person name="Desiro A."/>
            <person name="Na H."/>
            <person name="Kennedy M."/>
            <person name="Barry K."/>
            <person name="Grigoriev I.V."/>
            <person name="Miller A.N."/>
            <person name="O'Donnell K."/>
            <person name="Stajich J.E."/>
            <person name="Bonito G."/>
        </authorList>
    </citation>
    <scope>NUCLEOTIDE SEQUENCE</scope>
    <source>
        <strain evidence="5">NRRL 2769</strain>
    </source>
</reference>
<protein>
    <recommendedName>
        <fullName evidence="4">AMP-dependent synthetase/ligase domain-containing protein</fullName>
    </recommendedName>
</protein>
<dbReference type="FunFam" id="3.40.50.980:FF:000001">
    <property type="entry name" value="Non-ribosomal peptide synthetase"/>
    <property type="match status" value="1"/>
</dbReference>
<evidence type="ECO:0000259" key="4">
    <source>
        <dbReference type="Pfam" id="PF00501"/>
    </source>
</evidence>
<evidence type="ECO:0000256" key="3">
    <source>
        <dbReference type="ARBA" id="ARBA00029454"/>
    </source>
</evidence>
<proteinExistence type="inferred from homology"/>
<evidence type="ECO:0000313" key="5">
    <source>
        <dbReference type="EMBL" id="KAF9994340.1"/>
    </source>
</evidence>
<comment type="similarity">
    <text evidence="3">Belongs to the NRP synthetase family.</text>
</comment>
<dbReference type="PANTHER" id="PTHR45527">
    <property type="entry name" value="NONRIBOSOMAL PEPTIDE SYNTHETASE"/>
    <property type="match status" value="1"/>
</dbReference>
<dbReference type="InterPro" id="IPR000873">
    <property type="entry name" value="AMP-dep_synth/lig_dom"/>
</dbReference>
<evidence type="ECO:0000256" key="1">
    <source>
        <dbReference type="ARBA" id="ARBA00022450"/>
    </source>
</evidence>
<dbReference type="Gene3D" id="2.30.38.10">
    <property type="entry name" value="Luciferase, Domain 3"/>
    <property type="match status" value="1"/>
</dbReference>
<dbReference type="InterPro" id="IPR010071">
    <property type="entry name" value="AA_adenyl_dom"/>
</dbReference>
<evidence type="ECO:0000256" key="2">
    <source>
        <dbReference type="ARBA" id="ARBA00022553"/>
    </source>
</evidence>
<feature type="non-terminal residue" evidence="5">
    <location>
        <position position="442"/>
    </location>
</feature>
<name>A0A9P6MDV4_9FUNG</name>
<comment type="caution">
    <text evidence="5">The sequence shown here is derived from an EMBL/GenBank/DDBJ whole genome shotgun (WGS) entry which is preliminary data.</text>
</comment>
<dbReference type="Gene3D" id="3.30.300.30">
    <property type="match status" value="1"/>
</dbReference>
<feature type="non-terminal residue" evidence="5">
    <location>
        <position position="1"/>
    </location>
</feature>
<keyword evidence="2" id="KW-0597">Phosphoprotein</keyword>
<dbReference type="CDD" id="cd12117">
    <property type="entry name" value="A_NRPS_Srf_like"/>
    <property type="match status" value="1"/>
</dbReference>
<evidence type="ECO:0000313" key="6">
    <source>
        <dbReference type="Proteomes" id="UP000703661"/>
    </source>
</evidence>
<keyword evidence="1" id="KW-0596">Phosphopantetheine</keyword>
<dbReference type="GO" id="GO:0031177">
    <property type="term" value="F:phosphopantetheine binding"/>
    <property type="evidence" value="ECO:0007669"/>
    <property type="project" value="TreeGrafter"/>
</dbReference>
<dbReference type="FunFam" id="3.40.50.12780:FF:000012">
    <property type="entry name" value="Non-ribosomal peptide synthetase"/>
    <property type="match status" value="1"/>
</dbReference>
<sequence>SWNATDAVYPDDICIHQLFENQVKKSPDTIAVVYEDQSLTYRELNARANRRAIQLRDRGIEPGCFVVTMLERSFELVITQIATLKVGAAYVPIDPKAPVDRQSFVINDCGARLLVIGEKTKIPVEFEPMSMRLSNDCTDGNDSMEHVADLNLAGSTRDTAYAMYTSGSTGTPKGVLVPHKGIARLTINNGYADIGPNDCVAFAANPAFDASTFEIWAPLLNGGRVAIIDSDSFTDSRRLSEAIDRYNITAMFLTTVLFNQFVSSIGSSLAKLKYLISGGEQESIESYKKLLGYGGPQHLVHCYGPTETTTFATTYEVTRIEEHQTRLPIGRPISNTKTYVLDTLRRPVPMGVVGELYIGGPGVANGYLNRPDLTEERFLPDPFCGHADARMYRTGDLVRYMPNGDLLFVGRNDHQVKIRGFRIELGEIEARLSELSIVKEAA</sequence>
<dbReference type="FunFam" id="2.30.38.10:FF:000001">
    <property type="entry name" value="Non-ribosomal peptide synthetase PvdI"/>
    <property type="match status" value="1"/>
</dbReference>
<organism evidence="5 6">
    <name type="scientific">Entomortierella chlamydospora</name>
    <dbReference type="NCBI Taxonomy" id="101097"/>
    <lineage>
        <taxon>Eukaryota</taxon>
        <taxon>Fungi</taxon>
        <taxon>Fungi incertae sedis</taxon>
        <taxon>Mucoromycota</taxon>
        <taxon>Mortierellomycotina</taxon>
        <taxon>Mortierellomycetes</taxon>
        <taxon>Mortierellales</taxon>
        <taxon>Mortierellaceae</taxon>
        <taxon>Entomortierella</taxon>
    </lineage>
</organism>
<dbReference type="SUPFAM" id="SSF56801">
    <property type="entry name" value="Acetyl-CoA synthetase-like"/>
    <property type="match status" value="1"/>
</dbReference>
<gene>
    <name evidence="5" type="ORF">BGZ80_007837</name>
</gene>
<dbReference type="NCBIfam" id="TIGR01733">
    <property type="entry name" value="AA-adenyl-dom"/>
    <property type="match status" value="1"/>
</dbReference>
<dbReference type="Pfam" id="PF00501">
    <property type="entry name" value="AMP-binding"/>
    <property type="match status" value="1"/>
</dbReference>
<dbReference type="GO" id="GO:0043041">
    <property type="term" value="P:amino acid activation for nonribosomal peptide biosynthetic process"/>
    <property type="evidence" value="ECO:0007669"/>
    <property type="project" value="TreeGrafter"/>
</dbReference>
<accession>A0A9P6MDV4</accession>
<keyword evidence="6" id="KW-1185">Reference proteome</keyword>
<dbReference type="Proteomes" id="UP000703661">
    <property type="component" value="Unassembled WGS sequence"/>
</dbReference>
<dbReference type="GO" id="GO:0044550">
    <property type="term" value="P:secondary metabolite biosynthetic process"/>
    <property type="evidence" value="ECO:0007669"/>
    <property type="project" value="TreeGrafter"/>
</dbReference>
<dbReference type="EMBL" id="JAAAID010004094">
    <property type="protein sequence ID" value="KAF9994340.1"/>
    <property type="molecule type" value="Genomic_DNA"/>
</dbReference>
<dbReference type="AlphaFoldDB" id="A0A9P6MDV4"/>
<dbReference type="PANTHER" id="PTHR45527:SF1">
    <property type="entry name" value="FATTY ACID SYNTHASE"/>
    <property type="match status" value="1"/>
</dbReference>
<feature type="domain" description="AMP-dependent synthetase/ligase" evidence="4">
    <location>
        <begin position="19"/>
        <end position="368"/>
    </location>
</feature>
<dbReference type="InterPro" id="IPR045851">
    <property type="entry name" value="AMP-bd_C_sf"/>
</dbReference>